<dbReference type="InterPro" id="IPR003591">
    <property type="entry name" value="Leu-rich_rpt_typical-subtyp"/>
</dbReference>
<keyword evidence="2" id="KW-0677">Repeat</keyword>
<dbReference type="EMBL" id="BRYB01005114">
    <property type="protein sequence ID" value="GMI20659.1"/>
    <property type="molecule type" value="Genomic_DNA"/>
</dbReference>
<dbReference type="SMART" id="SM01411">
    <property type="entry name" value="Ephrin_rec_like"/>
    <property type="match status" value="2"/>
</dbReference>
<evidence type="ECO:0000313" key="5">
    <source>
        <dbReference type="Proteomes" id="UP001165060"/>
    </source>
</evidence>
<reference evidence="4 5" key="1">
    <citation type="journal article" date="2023" name="Commun. Biol.">
        <title>Genome analysis of Parmales, the sister group of diatoms, reveals the evolutionary specialization of diatoms from phago-mixotrophs to photoautotrophs.</title>
        <authorList>
            <person name="Ban H."/>
            <person name="Sato S."/>
            <person name="Yoshikawa S."/>
            <person name="Yamada K."/>
            <person name="Nakamura Y."/>
            <person name="Ichinomiya M."/>
            <person name="Sato N."/>
            <person name="Blanc-Mathieu R."/>
            <person name="Endo H."/>
            <person name="Kuwata A."/>
            <person name="Ogata H."/>
        </authorList>
    </citation>
    <scope>NUCLEOTIDE SEQUENCE [LARGE SCALE GENOMIC DNA]</scope>
</reference>
<dbReference type="SUPFAM" id="SSF52058">
    <property type="entry name" value="L domain-like"/>
    <property type="match status" value="1"/>
</dbReference>
<dbReference type="PANTHER" id="PTHR45617:SF150">
    <property type="entry name" value="AGAP001004-PA"/>
    <property type="match status" value="1"/>
</dbReference>
<comment type="caution">
    <text evidence="4">The sequence shown here is derived from an EMBL/GenBank/DDBJ whole genome shotgun (WGS) entry which is preliminary data.</text>
</comment>
<keyword evidence="1" id="KW-0433">Leucine-rich repeat</keyword>
<sequence>MEKAESADACVECEGGWSLAGSAVCTPCSGGVCLKGPMDWHSARAECLSLGTDLPMESSNEANGVLFNVALHLGAESIWLRAGEEAVLQSFTTRDPLRPWLDFDANDENRFACEGDLVLYCPPSSQPDLINGGCEPCPDECQPCPAGTYKDDSSASPCADCPTDTFNPSEASTSVADCAACPSSHPTSADASVAFSSCKLPVDNALTATLKLLDLRNNSIARLPYEVMDVESPELNILLDGNPCTRELDWSDLEVNRLPLRLQRGYESMGWEVEVRTVKLGGNRLDESVFEKLLDANFTNIEELDVSRNALGGLPKEEVRGLKKLRKLDISTLPAGIFDELGELIVLTLQRNSLEKLPPSLFADTPNLVTLYLNDNSLSNLPAGIFDDLGELTRLQLQGNPLETLPPRLFADTANLGILDVTGLNASAFANDTFAEYPFCLVMADDSMKEVCFAQNPNLNPNVEEVELLPLVHLGVTASCIPNCGACVGDCDSDADCSEGLKCFERDRSDQQVPGCSMGGPGNVGDHDYCYDPSFGSKRCIDSVWSIIIHGVGTGSGTDWYINLSEVQAFDSTGAIIVPTGVAMSSEHSPQYSAENCIDGDLESMCHSKYDEEYLRVDYAGDVSSLANIVVTNRNDGNDCCEGRIVGATIRVVVGRPASNALASASALWEAEFTDSAPVYNFAPASLSCSAAYHAWDFRSCNSSVPVVDSSGGVLAATLKNGAACTAEGVAFDGVDDYVDLDDWEWGGGGSIEVFVKKESGWWSAWCEANDGYTLKRVNTVITEGPTGKNCNQQHAGNDCWGIW</sequence>
<protein>
    <recommendedName>
        <fullName evidence="3">Tyrosine-protein kinase ephrin type A/B receptor-like domain-containing protein</fullName>
    </recommendedName>
</protein>
<proteinExistence type="predicted"/>
<dbReference type="InterPro" id="IPR001611">
    <property type="entry name" value="Leu-rich_rpt"/>
</dbReference>
<dbReference type="Gene3D" id="3.80.10.10">
    <property type="entry name" value="Ribonuclease Inhibitor"/>
    <property type="match status" value="2"/>
</dbReference>
<dbReference type="SUPFAM" id="SSF56436">
    <property type="entry name" value="C-type lectin-like"/>
    <property type="match status" value="1"/>
</dbReference>
<accession>A0ABQ6M6Z4</accession>
<dbReference type="InterPro" id="IPR011641">
    <property type="entry name" value="Tyr-kin_ephrin_A/B_rcpt-like"/>
</dbReference>
<dbReference type="Proteomes" id="UP001165060">
    <property type="component" value="Unassembled WGS sequence"/>
</dbReference>
<evidence type="ECO:0000256" key="2">
    <source>
        <dbReference type="ARBA" id="ARBA00022737"/>
    </source>
</evidence>
<dbReference type="Gene3D" id="2.60.120.260">
    <property type="entry name" value="Galactose-binding domain-like"/>
    <property type="match status" value="1"/>
</dbReference>
<name>A0ABQ6M6Z4_9STRA</name>
<feature type="non-terminal residue" evidence="4">
    <location>
        <position position="804"/>
    </location>
</feature>
<dbReference type="SUPFAM" id="SSF49785">
    <property type="entry name" value="Galactose-binding domain-like"/>
    <property type="match status" value="1"/>
</dbReference>
<dbReference type="InterPro" id="IPR016187">
    <property type="entry name" value="CTDL_fold"/>
</dbReference>
<evidence type="ECO:0000256" key="1">
    <source>
        <dbReference type="ARBA" id="ARBA00022614"/>
    </source>
</evidence>
<dbReference type="Pfam" id="PF13855">
    <property type="entry name" value="LRR_8"/>
    <property type="match status" value="1"/>
</dbReference>
<dbReference type="Gene3D" id="2.10.50.10">
    <property type="entry name" value="Tumor Necrosis Factor Receptor, subunit A, domain 2"/>
    <property type="match status" value="1"/>
</dbReference>
<dbReference type="SMART" id="SM00369">
    <property type="entry name" value="LRR_TYP"/>
    <property type="match status" value="6"/>
</dbReference>
<dbReference type="SUPFAM" id="SSF57184">
    <property type="entry name" value="Growth factor receptor domain"/>
    <property type="match status" value="1"/>
</dbReference>
<feature type="domain" description="Tyrosine-protein kinase ephrin type A/B receptor-like" evidence="3">
    <location>
        <begin position="140"/>
        <end position="178"/>
    </location>
</feature>
<dbReference type="InterPro" id="IPR009030">
    <property type="entry name" value="Growth_fac_rcpt_cys_sf"/>
</dbReference>
<gene>
    <name evidence="4" type="ORF">TeGR_g9858</name>
</gene>
<evidence type="ECO:0000313" key="4">
    <source>
        <dbReference type="EMBL" id="GMI20659.1"/>
    </source>
</evidence>
<organism evidence="4 5">
    <name type="scientific">Tetraparma gracilis</name>
    <dbReference type="NCBI Taxonomy" id="2962635"/>
    <lineage>
        <taxon>Eukaryota</taxon>
        <taxon>Sar</taxon>
        <taxon>Stramenopiles</taxon>
        <taxon>Ochrophyta</taxon>
        <taxon>Bolidophyceae</taxon>
        <taxon>Parmales</taxon>
        <taxon>Triparmaceae</taxon>
        <taxon>Tetraparma</taxon>
    </lineage>
</organism>
<dbReference type="Pfam" id="PF07699">
    <property type="entry name" value="Ephrin_rec_like"/>
    <property type="match status" value="1"/>
</dbReference>
<dbReference type="InterPro" id="IPR008979">
    <property type="entry name" value="Galactose-bd-like_sf"/>
</dbReference>
<dbReference type="PANTHER" id="PTHR45617">
    <property type="entry name" value="LEUCINE RICH REPEAT FAMILY PROTEIN"/>
    <property type="match status" value="1"/>
</dbReference>
<evidence type="ECO:0000259" key="3">
    <source>
        <dbReference type="Pfam" id="PF07699"/>
    </source>
</evidence>
<keyword evidence="5" id="KW-1185">Reference proteome</keyword>
<dbReference type="InterPro" id="IPR032675">
    <property type="entry name" value="LRR_dom_sf"/>
</dbReference>